<gene>
    <name evidence="2" type="ORF">DVH24_016592</name>
</gene>
<name>A0A498HSQ7_MALDO</name>
<dbReference type="AlphaFoldDB" id="A0A498HSQ7"/>
<dbReference type="Proteomes" id="UP000290289">
    <property type="component" value="Chromosome 15"/>
</dbReference>
<protein>
    <submittedName>
        <fullName evidence="2">Uncharacterized protein</fullName>
    </submittedName>
</protein>
<organism evidence="2 3">
    <name type="scientific">Malus domestica</name>
    <name type="common">Apple</name>
    <name type="synonym">Pyrus malus</name>
    <dbReference type="NCBI Taxonomy" id="3750"/>
    <lineage>
        <taxon>Eukaryota</taxon>
        <taxon>Viridiplantae</taxon>
        <taxon>Streptophyta</taxon>
        <taxon>Embryophyta</taxon>
        <taxon>Tracheophyta</taxon>
        <taxon>Spermatophyta</taxon>
        <taxon>Magnoliopsida</taxon>
        <taxon>eudicotyledons</taxon>
        <taxon>Gunneridae</taxon>
        <taxon>Pentapetalae</taxon>
        <taxon>rosids</taxon>
        <taxon>fabids</taxon>
        <taxon>Rosales</taxon>
        <taxon>Rosaceae</taxon>
        <taxon>Amygdaloideae</taxon>
        <taxon>Maleae</taxon>
        <taxon>Malus</taxon>
    </lineage>
</organism>
<reference evidence="2 3" key="1">
    <citation type="submission" date="2018-10" db="EMBL/GenBank/DDBJ databases">
        <title>A high-quality apple genome assembly.</title>
        <authorList>
            <person name="Hu J."/>
        </authorList>
    </citation>
    <scope>NUCLEOTIDE SEQUENCE [LARGE SCALE GENOMIC DNA]</scope>
    <source>
        <strain evidence="3">cv. HFTH1</strain>
        <tissue evidence="2">Young leaf</tissue>
    </source>
</reference>
<accession>A0A498HSQ7</accession>
<evidence type="ECO:0000313" key="3">
    <source>
        <dbReference type="Proteomes" id="UP000290289"/>
    </source>
</evidence>
<sequence>MQEDAFWSILEHFWAKIGWCKHGDMRMDVLGFCVCKCVCDKHMQRSPHANSRQEREKTHAKKPTCKVKTKLMANVKELENRFRWFGHVQRRPTDAPVRKCDYGTEVQGRRGRGRPRKTLEETLRKDLSTWI</sequence>
<keyword evidence="3" id="KW-1185">Reference proteome</keyword>
<evidence type="ECO:0000313" key="2">
    <source>
        <dbReference type="EMBL" id="RXH73770.1"/>
    </source>
</evidence>
<dbReference type="PANTHER" id="PTHR46238">
    <property type="entry name" value="REVERSE TRANSCRIPTASE DOMAIN-CONTAINING PROTEIN"/>
    <property type="match status" value="1"/>
</dbReference>
<comment type="caution">
    <text evidence="2">The sequence shown here is derived from an EMBL/GenBank/DDBJ whole genome shotgun (WGS) entry which is preliminary data.</text>
</comment>
<proteinExistence type="predicted"/>
<dbReference type="PANTHER" id="PTHR46238:SF11">
    <property type="entry name" value="AGAMOUS-LIKE MADS-BOX PROTEIN AGL16"/>
    <property type="match status" value="1"/>
</dbReference>
<feature type="region of interest" description="Disordered" evidence="1">
    <location>
        <begin position="44"/>
        <end position="63"/>
    </location>
</feature>
<evidence type="ECO:0000256" key="1">
    <source>
        <dbReference type="SAM" id="MobiDB-lite"/>
    </source>
</evidence>
<dbReference type="EMBL" id="RDQH01000341">
    <property type="protein sequence ID" value="RXH73770.1"/>
    <property type="molecule type" value="Genomic_DNA"/>
</dbReference>